<evidence type="ECO:0000313" key="3">
    <source>
        <dbReference type="Proteomes" id="UP000053349"/>
    </source>
</evidence>
<dbReference type="AlphaFoldDB" id="A0A0R2P1Y8"/>
<reference evidence="2 3" key="1">
    <citation type="submission" date="2015-10" db="EMBL/GenBank/DDBJ databases">
        <title>Metagenome-Assembled Genomes uncover a global brackish microbiome.</title>
        <authorList>
            <person name="Hugerth L.W."/>
            <person name="Larsson J."/>
            <person name="Alneberg J."/>
            <person name="Lindh M.V."/>
            <person name="Legrand C."/>
            <person name="Pinhassi J."/>
            <person name="Andersson A.F."/>
        </authorList>
    </citation>
    <scope>NUCLEOTIDE SEQUENCE [LARGE SCALE GENOMIC DNA]</scope>
    <source>
        <strain evidence="2">BACL2 MAG-121001-bin67</strain>
    </source>
</reference>
<gene>
    <name evidence="2" type="ORF">ABR64_06165</name>
</gene>
<evidence type="ECO:0000313" key="2">
    <source>
        <dbReference type="EMBL" id="KRO32117.1"/>
    </source>
</evidence>
<accession>A0A0R2P1Y8</accession>
<name>A0A0R2P1Y8_9ACTN</name>
<keyword evidence="1" id="KW-0472">Membrane</keyword>
<feature type="transmembrane region" description="Helical" evidence="1">
    <location>
        <begin position="200"/>
        <end position="218"/>
    </location>
</feature>
<keyword evidence="1" id="KW-0812">Transmembrane</keyword>
<proteinExistence type="predicted"/>
<organism evidence="2 3">
    <name type="scientific">Actinobacteria bacterium BACL2 MAG-121001-bin67</name>
    <dbReference type="NCBI Taxonomy" id="1655572"/>
    <lineage>
        <taxon>Bacteria</taxon>
        <taxon>Bacillati</taxon>
        <taxon>Actinomycetota</taxon>
        <taxon>Actinomycetes</taxon>
        <taxon>Actinomycetes incertae sedis</taxon>
        <taxon>ac1 cluster</taxon>
    </lineage>
</organism>
<dbReference type="EMBL" id="LIAW01000142">
    <property type="protein sequence ID" value="KRO32117.1"/>
    <property type="molecule type" value="Genomic_DNA"/>
</dbReference>
<comment type="caution">
    <text evidence="2">The sequence shown here is derived from an EMBL/GenBank/DDBJ whole genome shotgun (WGS) entry which is preliminary data.</text>
</comment>
<dbReference type="InterPro" id="IPR047703">
    <property type="entry name" value="SCO2322-like"/>
</dbReference>
<sequence length="224" mass="23781">MLNRSVNTNILKTYPKFIALSVLILSLLAPIPSHGAKGYRYWGYFQATAGASAWSAAMTGPSVEVKDGDVEGWIFVFSSNDIPAVTPMMDPDFATLCGETPETSGKIRVGLVVDFGAGNIAPDGEIPNEFFSDCVVVDKGSLGLDVLEAALDVRAGDSGLICGIAGYPASECGAEIDEPAAEQVVAIERTEEQENSSSQSAPILLAVLALFLLSAFFLNRRRTR</sequence>
<dbReference type="Proteomes" id="UP000053349">
    <property type="component" value="Unassembled WGS sequence"/>
</dbReference>
<evidence type="ECO:0000256" key="1">
    <source>
        <dbReference type="SAM" id="Phobius"/>
    </source>
</evidence>
<protein>
    <submittedName>
        <fullName evidence="2">Uncharacterized protein</fullName>
    </submittedName>
</protein>
<dbReference type="NCBIfam" id="NF040672">
    <property type="entry name" value="SCO2322_fam"/>
    <property type="match status" value="1"/>
</dbReference>
<keyword evidence="1" id="KW-1133">Transmembrane helix</keyword>